<dbReference type="SMART" id="SM00382">
    <property type="entry name" value="AAA"/>
    <property type="match status" value="1"/>
</dbReference>
<keyword evidence="3 5" id="KW-0067">ATP-binding</keyword>
<dbReference type="InterPro" id="IPR003439">
    <property type="entry name" value="ABC_transporter-like_ATP-bd"/>
</dbReference>
<sequence>MDLQIEVKEVSKESRNSKVLDHITLQLKKGKTYGFVGYNGSGKTMLFKAICGLTRITSGTIKVNGKFIGKDVDFIENTGVIIESPEFMNGLTGPENLKLLAEIQNKINEKEILHYFQMVGLGGHEKKKVSKYSLGMKQRLRIAQAIMEDPEILILDEPFNGLDKRGVEEIHKLLLEYKISGKTILLTSHHEGDIELLCDEVFELDKGRIFNHKVLSNKKTKGVIKQ</sequence>
<gene>
    <name evidence="5" type="ORF">QNH39_01070</name>
</gene>
<dbReference type="PROSITE" id="PS00211">
    <property type="entry name" value="ABC_TRANSPORTER_1"/>
    <property type="match status" value="1"/>
</dbReference>
<keyword evidence="1" id="KW-0813">Transport</keyword>
<dbReference type="InterPro" id="IPR017871">
    <property type="entry name" value="ABC_transporter-like_CS"/>
</dbReference>
<evidence type="ECO:0000313" key="6">
    <source>
        <dbReference type="Proteomes" id="UP001178288"/>
    </source>
</evidence>
<proteinExistence type="predicted"/>
<evidence type="ECO:0000259" key="4">
    <source>
        <dbReference type="PROSITE" id="PS50893"/>
    </source>
</evidence>
<dbReference type="AlphaFoldDB" id="A0AA95SBG5"/>
<protein>
    <submittedName>
        <fullName evidence="5">ATP-binding cassette domain-containing protein</fullName>
    </submittedName>
</protein>
<evidence type="ECO:0000256" key="2">
    <source>
        <dbReference type="ARBA" id="ARBA00022741"/>
    </source>
</evidence>
<dbReference type="PANTHER" id="PTHR42939">
    <property type="entry name" value="ABC TRANSPORTER ATP-BINDING PROTEIN ALBC-RELATED"/>
    <property type="match status" value="1"/>
</dbReference>
<dbReference type="Pfam" id="PF00005">
    <property type="entry name" value="ABC_tran"/>
    <property type="match status" value="1"/>
</dbReference>
<name>A0AA95SBG5_9BACI</name>
<dbReference type="GO" id="GO:0016887">
    <property type="term" value="F:ATP hydrolysis activity"/>
    <property type="evidence" value="ECO:0007669"/>
    <property type="project" value="InterPro"/>
</dbReference>
<evidence type="ECO:0000313" key="5">
    <source>
        <dbReference type="EMBL" id="WHY86519.1"/>
    </source>
</evidence>
<organism evidence="5 6">
    <name type="scientific">Neobacillus novalis</name>
    <dbReference type="NCBI Taxonomy" id="220687"/>
    <lineage>
        <taxon>Bacteria</taxon>
        <taxon>Bacillati</taxon>
        <taxon>Bacillota</taxon>
        <taxon>Bacilli</taxon>
        <taxon>Bacillales</taxon>
        <taxon>Bacillaceae</taxon>
        <taxon>Neobacillus</taxon>
    </lineage>
</organism>
<dbReference type="SUPFAM" id="SSF52540">
    <property type="entry name" value="P-loop containing nucleoside triphosphate hydrolases"/>
    <property type="match status" value="1"/>
</dbReference>
<dbReference type="Proteomes" id="UP001178288">
    <property type="component" value="Chromosome"/>
</dbReference>
<dbReference type="PANTHER" id="PTHR42939:SF1">
    <property type="entry name" value="ABC TRANSPORTER ATP-BINDING PROTEIN ALBC-RELATED"/>
    <property type="match status" value="1"/>
</dbReference>
<dbReference type="InterPro" id="IPR003593">
    <property type="entry name" value="AAA+_ATPase"/>
</dbReference>
<dbReference type="InterPro" id="IPR051782">
    <property type="entry name" value="ABC_Transporter_VariousFunc"/>
</dbReference>
<keyword evidence="2" id="KW-0547">Nucleotide-binding</keyword>
<keyword evidence="6" id="KW-1185">Reference proteome</keyword>
<reference evidence="5" key="1">
    <citation type="submission" date="2023-05" db="EMBL/GenBank/DDBJ databases">
        <title>Comparative genomics of Bacillaceae isolates and their secondary metabolite potential.</title>
        <authorList>
            <person name="Song L."/>
            <person name="Nielsen L.J."/>
            <person name="Mohite O."/>
            <person name="Xu X."/>
            <person name="Weber T."/>
            <person name="Kovacs A.T."/>
        </authorList>
    </citation>
    <scope>NUCLEOTIDE SEQUENCE</scope>
    <source>
        <strain evidence="5">XLM17</strain>
    </source>
</reference>
<dbReference type="EMBL" id="CP126114">
    <property type="protein sequence ID" value="WHY86519.1"/>
    <property type="molecule type" value="Genomic_DNA"/>
</dbReference>
<feature type="domain" description="ABC transporter" evidence="4">
    <location>
        <begin position="5"/>
        <end position="223"/>
    </location>
</feature>
<dbReference type="RefSeq" id="WP_066094847.1">
    <property type="nucleotide sequence ID" value="NZ_CP126114.1"/>
</dbReference>
<dbReference type="Gene3D" id="3.40.50.300">
    <property type="entry name" value="P-loop containing nucleotide triphosphate hydrolases"/>
    <property type="match status" value="1"/>
</dbReference>
<dbReference type="PROSITE" id="PS50893">
    <property type="entry name" value="ABC_TRANSPORTER_2"/>
    <property type="match status" value="1"/>
</dbReference>
<evidence type="ECO:0000256" key="1">
    <source>
        <dbReference type="ARBA" id="ARBA00022448"/>
    </source>
</evidence>
<dbReference type="InterPro" id="IPR027417">
    <property type="entry name" value="P-loop_NTPase"/>
</dbReference>
<dbReference type="GO" id="GO:0005524">
    <property type="term" value="F:ATP binding"/>
    <property type="evidence" value="ECO:0007669"/>
    <property type="project" value="UniProtKB-KW"/>
</dbReference>
<evidence type="ECO:0000256" key="3">
    <source>
        <dbReference type="ARBA" id="ARBA00022840"/>
    </source>
</evidence>
<dbReference type="KEGG" id="nnv:QNH39_01070"/>
<accession>A0AA95SBG5</accession>